<protein>
    <submittedName>
        <fullName evidence="1">Uncharacterized protein</fullName>
    </submittedName>
</protein>
<sequence>MLDAFKIKEFDLQPVYDSWTNPPMFIGDPKKDMPVDEWLGQIKAGCVERKVPEEYWHKVAQHYMGDKAKARLEELKKIMAKVNGGKYRWSWKKFKIAMDNLGWDVDITATEPVQIHSKGSGFWLTRRRNSREEVVLKEEIPKEASKEEVPKKAPRPNPVKMLSDTAIAAATAVTKHRSPPSRSNSTNSALSAATHTTTAITPTPTNTAVAEPTVTNVPVWLLNACHALDFLTAEHPRAMTTLSAVLITAGTLPAIPAISSGTVLATGVAQAVGAIAVGVGNMLKAQQEGQISVQNVGSQAPSR</sequence>
<organism evidence="1 2">
    <name type="scientific">Leucogyrophana mollusca</name>
    <dbReference type="NCBI Taxonomy" id="85980"/>
    <lineage>
        <taxon>Eukaryota</taxon>
        <taxon>Fungi</taxon>
        <taxon>Dikarya</taxon>
        <taxon>Basidiomycota</taxon>
        <taxon>Agaricomycotina</taxon>
        <taxon>Agaricomycetes</taxon>
        <taxon>Agaricomycetidae</taxon>
        <taxon>Boletales</taxon>
        <taxon>Boletales incertae sedis</taxon>
        <taxon>Leucogyrophana</taxon>
    </lineage>
</organism>
<dbReference type="EMBL" id="MU266658">
    <property type="protein sequence ID" value="KAH7919462.1"/>
    <property type="molecule type" value="Genomic_DNA"/>
</dbReference>
<reference evidence="1" key="1">
    <citation type="journal article" date="2021" name="New Phytol.">
        <title>Evolutionary innovations through gain and loss of genes in the ectomycorrhizal Boletales.</title>
        <authorList>
            <person name="Wu G."/>
            <person name="Miyauchi S."/>
            <person name="Morin E."/>
            <person name="Kuo A."/>
            <person name="Drula E."/>
            <person name="Varga T."/>
            <person name="Kohler A."/>
            <person name="Feng B."/>
            <person name="Cao Y."/>
            <person name="Lipzen A."/>
            <person name="Daum C."/>
            <person name="Hundley H."/>
            <person name="Pangilinan J."/>
            <person name="Johnson J."/>
            <person name="Barry K."/>
            <person name="LaButti K."/>
            <person name="Ng V."/>
            <person name="Ahrendt S."/>
            <person name="Min B."/>
            <person name="Choi I.G."/>
            <person name="Park H."/>
            <person name="Plett J.M."/>
            <person name="Magnuson J."/>
            <person name="Spatafora J.W."/>
            <person name="Nagy L.G."/>
            <person name="Henrissat B."/>
            <person name="Grigoriev I.V."/>
            <person name="Yang Z.L."/>
            <person name="Xu J."/>
            <person name="Martin F.M."/>
        </authorList>
    </citation>
    <scope>NUCLEOTIDE SEQUENCE</scope>
    <source>
        <strain evidence="1">KUC20120723A-06</strain>
    </source>
</reference>
<evidence type="ECO:0000313" key="1">
    <source>
        <dbReference type="EMBL" id="KAH7919462.1"/>
    </source>
</evidence>
<dbReference type="Proteomes" id="UP000790709">
    <property type="component" value="Unassembled WGS sequence"/>
</dbReference>
<keyword evidence="2" id="KW-1185">Reference proteome</keyword>
<proteinExistence type="predicted"/>
<evidence type="ECO:0000313" key="2">
    <source>
        <dbReference type="Proteomes" id="UP000790709"/>
    </source>
</evidence>
<gene>
    <name evidence="1" type="ORF">BV22DRAFT_1051032</name>
</gene>
<accession>A0ACB8B1F3</accession>
<name>A0ACB8B1F3_9AGAM</name>
<comment type="caution">
    <text evidence="1">The sequence shown here is derived from an EMBL/GenBank/DDBJ whole genome shotgun (WGS) entry which is preliminary data.</text>
</comment>